<dbReference type="Pfam" id="PF01575">
    <property type="entry name" value="MaoC_dehydratas"/>
    <property type="match status" value="1"/>
</dbReference>
<feature type="domain" description="MaoC-like" evidence="2">
    <location>
        <begin position="17"/>
        <end position="106"/>
    </location>
</feature>
<dbReference type="PANTHER" id="PTHR43841:SF3">
    <property type="entry name" value="(3R)-HYDROXYACYL-ACP DEHYDRATASE SUBUNIT HADB"/>
    <property type="match status" value="1"/>
</dbReference>
<reference evidence="3" key="2">
    <citation type="submission" date="2020-09" db="EMBL/GenBank/DDBJ databases">
        <authorList>
            <person name="Sun Q."/>
            <person name="Zhou Y."/>
        </authorList>
    </citation>
    <scope>NUCLEOTIDE SEQUENCE</scope>
    <source>
        <strain evidence="3">CGMCC 4.7306</strain>
    </source>
</reference>
<evidence type="ECO:0000313" key="3">
    <source>
        <dbReference type="EMBL" id="GGL76970.1"/>
    </source>
</evidence>
<dbReference type="InterPro" id="IPR029069">
    <property type="entry name" value="HotDog_dom_sf"/>
</dbReference>
<dbReference type="RefSeq" id="WP_188897061.1">
    <property type="nucleotide sequence ID" value="NZ_BMMZ01000012.1"/>
</dbReference>
<dbReference type="Gene3D" id="3.10.129.10">
    <property type="entry name" value="Hotdog Thioesterase"/>
    <property type="match status" value="1"/>
</dbReference>
<sequence>MTAIAAEVGSEIPVLATMVTRETLVRYAGASGDFNPIHYSDFHATALGLPGVIGHGMLTMGLALRAVTDWVQDPARVRGAFVRFTRPIPVPDDAIGAELVITGTVTKIAAGIATVALDVRHGSEKVLGMATAEVDIS</sequence>
<comment type="similarity">
    <text evidence="1">Belongs to the enoyl-CoA hydratase/isomerase family.</text>
</comment>
<dbReference type="PANTHER" id="PTHR43841">
    <property type="entry name" value="3-HYDROXYACYL-THIOESTER DEHYDRATASE HTDX-RELATED"/>
    <property type="match status" value="1"/>
</dbReference>
<organism evidence="3 4">
    <name type="scientific">Microlunatus endophyticus</name>
    <dbReference type="NCBI Taxonomy" id="1716077"/>
    <lineage>
        <taxon>Bacteria</taxon>
        <taxon>Bacillati</taxon>
        <taxon>Actinomycetota</taxon>
        <taxon>Actinomycetes</taxon>
        <taxon>Propionibacteriales</taxon>
        <taxon>Propionibacteriaceae</taxon>
        <taxon>Microlunatus</taxon>
    </lineage>
</organism>
<dbReference type="Proteomes" id="UP000613840">
    <property type="component" value="Unassembled WGS sequence"/>
</dbReference>
<dbReference type="InterPro" id="IPR002539">
    <property type="entry name" value="MaoC-like_dom"/>
</dbReference>
<protein>
    <submittedName>
        <fullName evidence="3">MaoC family dehydratase</fullName>
    </submittedName>
</protein>
<dbReference type="EMBL" id="BMMZ01000012">
    <property type="protein sequence ID" value="GGL76970.1"/>
    <property type="molecule type" value="Genomic_DNA"/>
</dbReference>
<keyword evidence="4" id="KW-1185">Reference proteome</keyword>
<comment type="caution">
    <text evidence="3">The sequence shown here is derived from an EMBL/GenBank/DDBJ whole genome shotgun (WGS) entry which is preliminary data.</text>
</comment>
<dbReference type="SUPFAM" id="SSF54637">
    <property type="entry name" value="Thioesterase/thiol ester dehydrase-isomerase"/>
    <property type="match status" value="1"/>
</dbReference>
<accession>A0A917SEN5</accession>
<evidence type="ECO:0000259" key="2">
    <source>
        <dbReference type="Pfam" id="PF01575"/>
    </source>
</evidence>
<dbReference type="AlphaFoldDB" id="A0A917SEN5"/>
<name>A0A917SEN5_9ACTN</name>
<reference evidence="3" key="1">
    <citation type="journal article" date="2014" name="Int. J. Syst. Evol. Microbiol.">
        <title>Complete genome sequence of Corynebacterium casei LMG S-19264T (=DSM 44701T), isolated from a smear-ripened cheese.</title>
        <authorList>
            <consortium name="US DOE Joint Genome Institute (JGI-PGF)"/>
            <person name="Walter F."/>
            <person name="Albersmeier A."/>
            <person name="Kalinowski J."/>
            <person name="Ruckert C."/>
        </authorList>
    </citation>
    <scope>NUCLEOTIDE SEQUENCE</scope>
    <source>
        <strain evidence="3">CGMCC 4.7306</strain>
    </source>
</reference>
<evidence type="ECO:0000313" key="4">
    <source>
        <dbReference type="Proteomes" id="UP000613840"/>
    </source>
</evidence>
<evidence type="ECO:0000256" key="1">
    <source>
        <dbReference type="ARBA" id="ARBA00005254"/>
    </source>
</evidence>
<gene>
    <name evidence="3" type="ORF">GCM10011575_39000</name>
</gene>
<proteinExistence type="inferred from homology"/>